<comment type="caution">
    <text evidence="2">The sequence shown here is derived from an EMBL/GenBank/DDBJ whole genome shotgun (WGS) entry which is preliminary data.</text>
</comment>
<evidence type="ECO:0000313" key="3">
    <source>
        <dbReference type="Proteomes" id="UP001177670"/>
    </source>
</evidence>
<dbReference type="AlphaFoldDB" id="A0AA40GH58"/>
<sequence length="292" mass="32548">MENANYSCSNLISSKRESSTTSDSSCCSLTSAKIVASLGHTIKVNYPHATKHIPRISSNFDGTNEEFVGAAYVNGQISIYDSNQYNFQINCTRNWENLRTSIVASTTRKEFWGDLKCENSASTPLTIEKIWRRTSSTLTTTSLRQGRQKSVMITTITPTQIRRFAIHDETDAYIDEDQQRDSTVLDRGHIKNSNLTANTDATSEPIADSNLRARHKDDGDYSEKGASSVNAPNEIEKIIFGKANNQMIPHHAVVETVISHSISPQSHHFGGLWEYSLFPPSNFCCACAEKRD</sequence>
<dbReference type="EMBL" id="JAHYIQ010000001">
    <property type="protein sequence ID" value="KAK1137758.1"/>
    <property type="molecule type" value="Genomic_DNA"/>
</dbReference>
<evidence type="ECO:0000256" key="1">
    <source>
        <dbReference type="SAM" id="MobiDB-lite"/>
    </source>
</evidence>
<dbReference type="Proteomes" id="UP001177670">
    <property type="component" value="Unassembled WGS sequence"/>
</dbReference>
<reference evidence="2" key="1">
    <citation type="submission" date="2021-10" db="EMBL/GenBank/DDBJ databases">
        <title>Melipona bicolor Genome sequencing and assembly.</title>
        <authorList>
            <person name="Araujo N.S."/>
            <person name="Arias M.C."/>
        </authorList>
    </citation>
    <scope>NUCLEOTIDE SEQUENCE</scope>
    <source>
        <strain evidence="2">USP_2M_L1-L4_2017</strain>
        <tissue evidence="2">Whole body</tissue>
    </source>
</reference>
<evidence type="ECO:0000313" key="2">
    <source>
        <dbReference type="EMBL" id="KAK1137758.1"/>
    </source>
</evidence>
<name>A0AA40GH58_9HYME</name>
<organism evidence="2 3">
    <name type="scientific">Melipona bicolor</name>
    <dbReference type="NCBI Taxonomy" id="60889"/>
    <lineage>
        <taxon>Eukaryota</taxon>
        <taxon>Metazoa</taxon>
        <taxon>Ecdysozoa</taxon>
        <taxon>Arthropoda</taxon>
        <taxon>Hexapoda</taxon>
        <taxon>Insecta</taxon>
        <taxon>Pterygota</taxon>
        <taxon>Neoptera</taxon>
        <taxon>Endopterygota</taxon>
        <taxon>Hymenoptera</taxon>
        <taxon>Apocrita</taxon>
        <taxon>Aculeata</taxon>
        <taxon>Apoidea</taxon>
        <taxon>Anthophila</taxon>
        <taxon>Apidae</taxon>
        <taxon>Melipona</taxon>
    </lineage>
</organism>
<proteinExistence type="predicted"/>
<feature type="region of interest" description="Disordered" evidence="1">
    <location>
        <begin position="194"/>
        <end position="228"/>
    </location>
</feature>
<gene>
    <name evidence="2" type="ORF">K0M31_002252</name>
</gene>
<keyword evidence="3" id="KW-1185">Reference proteome</keyword>
<protein>
    <submittedName>
        <fullName evidence="2">Uncharacterized protein</fullName>
    </submittedName>
</protein>
<accession>A0AA40GH58</accession>